<evidence type="ECO:0000313" key="2">
    <source>
        <dbReference type="Proteomes" id="UP000308652"/>
    </source>
</evidence>
<dbReference type="EMBL" id="ML213622">
    <property type="protein sequence ID" value="TFK35338.1"/>
    <property type="molecule type" value="Genomic_DNA"/>
</dbReference>
<protein>
    <submittedName>
        <fullName evidence="1">Uncharacterized protein</fullName>
    </submittedName>
</protein>
<keyword evidence="2" id="KW-1185">Reference proteome</keyword>
<proteinExistence type="predicted"/>
<reference evidence="1 2" key="1">
    <citation type="journal article" date="2019" name="Nat. Ecol. Evol.">
        <title>Megaphylogeny resolves global patterns of mushroom evolution.</title>
        <authorList>
            <person name="Varga T."/>
            <person name="Krizsan K."/>
            <person name="Foldi C."/>
            <person name="Dima B."/>
            <person name="Sanchez-Garcia M."/>
            <person name="Sanchez-Ramirez S."/>
            <person name="Szollosi G.J."/>
            <person name="Szarkandi J.G."/>
            <person name="Papp V."/>
            <person name="Albert L."/>
            <person name="Andreopoulos W."/>
            <person name="Angelini C."/>
            <person name="Antonin V."/>
            <person name="Barry K.W."/>
            <person name="Bougher N.L."/>
            <person name="Buchanan P."/>
            <person name="Buyck B."/>
            <person name="Bense V."/>
            <person name="Catcheside P."/>
            <person name="Chovatia M."/>
            <person name="Cooper J."/>
            <person name="Damon W."/>
            <person name="Desjardin D."/>
            <person name="Finy P."/>
            <person name="Geml J."/>
            <person name="Haridas S."/>
            <person name="Hughes K."/>
            <person name="Justo A."/>
            <person name="Karasinski D."/>
            <person name="Kautmanova I."/>
            <person name="Kiss B."/>
            <person name="Kocsube S."/>
            <person name="Kotiranta H."/>
            <person name="LaButti K.M."/>
            <person name="Lechner B.E."/>
            <person name="Liimatainen K."/>
            <person name="Lipzen A."/>
            <person name="Lukacs Z."/>
            <person name="Mihaltcheva S."/>
            <person name="Morgado L.N."/>
            <person name="Niskanen T."/>
            <person name="Noordeloos M.E."/>
            <person name="Ohm R.A."/>
            <person name="Ortiz-Santana B."/>
            <person name="Ovrebo C."/>
            <person name="Racz N."/>
            <person name="Riley R."/>
            <person name="Savchenko A."/>
            <person name="Shiryaev A."/>
            <person name="Soop K."/>
            <person name="Spirin V."/>
            <person name="Szebenyi C."/>
            <person name="Tomsovsky M."/>
            <person name="Tulloss R.E."/>
            <person name="Uehling J."/>
            <person name="Grigoriev I.V."/>
            <person name="Vagvolgyi C."/>
            <person name="Papp T."/>
            <person name="Martin F.M."/>
            <person name="Miettinen O."/>
            <person name="Hibbett D.S."/>
            <person name="Nagy L.G."/>
        </authorList>
    </citation>
    <scope>NUCLEOTIDE SEQUENCE [LARGE SCALE GENOMIC DNA]</scope>
    <source>
        <strain evidence="1 2">CBS 166.37</strain>
    </source>
</reference>
<name>A0A5C3LTP8_9AGAR</name>
<sequence>ERQAHCPGRSLATSVCSALLNIAAGLCLPPAILRYIVFAQTARSPSSTQGQTSASP</sequence>
<organism evidence="1 2">
    <name type="scientific">Crucibulum laeve</name>
    <dbReference type="NCBI Taxonomy" id="68775"/>
    <lineage>
        <taxon>Eukaryota</taxon>
        <taxon>Fungi</taxon>
        <taxon>Dikarya</taxon>
        <taxon>Basidiomycota</taxon>
        <taxon>Agaricomycotina</taxon>
        <taxon>Agaricomycetes</taxon>
        <taxon>Agaricomycetidae</taxon>
        <taxon>Agaricales</taxon>
        <taxon>Agaricineae</taxon>
        <taxon>Nidulariaceae</taxon>
        <taxon>Crucibulum</taxon>
    </lineage>
</organism>
<feature type="non-terminal residue" evidence="1">
    <location>
        <position position="1"/>
    </location>
</feature>
<dbReference type="Proteomes" id="UP000308652">
    <property type="component" value="Unassembled WGS sequence"/>
</dbReference>
<evidence type="ECO:0000313" key="1">
    <source>
        <dbReference type="EMBL" id="TFK35338.1"/>
    </source>
</evidence>
<gene>
    <name evidence="1" type="ORF">BDQ12DRAFT_737631</name>
</gene>
<accession>A0A5C3LTP8</accession>
<dbReference type="AlphaFoldDB" id="A0A5C3LTP8"/>